<dbReference type="EC" id="2.7.7.7" evidence="1"/>
<keyword evidence="1" id="KW-0548">Nucleotidyltransferase</keyword>
<dbReference type="Gene3D" id="3.40.50.10110">
    <property type="entry name" value="DNA polymerase III subunit chi"/>
    <property type="match status" value="1"/>
</dbReference>
<dbReference type="PANTHER" id="PTHR38767:SF1">
    <property type="entry name" value="DNA POLYMERASE III SUBUNIT CHI"/>
    <property type="match status" value="1"/>
</dbReference>
<protein>
    <submittedName>
        <fullName evidence="1">DNA polymerase III subunit chi</fullName>
        <ecNumber evidence="1">2.7.7.7</ecNumber>
    </submittedName>
</protein>
<sequence length="148" mass="16657">MEALFYHLTESTLEEALPPLVEKSLERGWRVAVQTAGEERRDALDAHLWTFRDDSFLPHGTDREPNAGAQPILITTGRENINGATIRFLVDGAEPGPLDGYERAVFLFDGHDTAQLEAARAQWKAMKAAGHTVTYWQQGPDRRWQKKG</sequence>
<keyword evidence="2" id="KW-1185">Reference proteome</keyword>
<evidence type="ECO:0000313" key="2">
    <source>
        <dbReference type="Proteomes" id="UP001589755"/>
    </source>
</evidence>
<reference evidence="1 2" key="1">
    <citation type="submission" date="2024-09" db="EMBL/GenBank/DDBJ databases">
        <authorList>
            <person name="Sun Q."/>
            <person name="Mori K."/>
        </authorList>
    </citation>
    <scope>NUCLEOTIDE SEQUENCE [LARGE SCALE GENOMIC DNA]</scope>
    <source>
        <strain evidence="1 2">CCM 8543</strain>
    </source>
</reference>
<keyword evidence="1" id="KW-0808">Transferase</keyword>
<name>A0ABV6D4R7_9HYPH</name>
<accession>A0ABV6D4R7</accession>
<dbReference type="SUPFAM" id="SSF102400">
    <property type="entry name" value="DNA polymerase III chi subunit"/>
    <property type="match status" value="1"/>
</dbReference>
<dbReference type="InterPro" id="IPR007459">
    <property type="entry name" value="DNA_pol3_chi"/>
</dbReference>
<comment type="caution">
    <text evidence="1">The sequence shown here is derived from an EMBL/GenBank/DDBJ whole genome shotgun (WGS) entry which is preliminary data.</text>
</comment>
<dbReference type="NCBIfam" id="NF004347">
    <property type="entry name" value="PRK05728.1-4"/>
    <property type="match status" value="1"/>
</dbReference>
<dbReference type="PANTHER" id="PTHR38767">
    <property type="entry name" value="DNA POLYMERASE III SUBUNIT CHI"/>
    <property type="match status" value="1"/>
</dbReference>
<dbReference type="Pfam" id="PF04364">
    <property type="entry name" value="DNA_pol3_chi"/>
    <property type="match status" value="1"/>
</dbReference>
<organism evidence="1 2">
    <name type="scientific">Chelativorans intermedius</name>
    <dbReference type="NCBI Taxonomy" id="515947"/>
    <lineage>
        <taxon>Bacteria</taxon>
        <taxon>Pseudomonadati</taxon>
        <taxon>Pseudomonadota</taxon>
        <taxon>Alphaproteobacteria</taxon>
        <taxon>Hyphomicrobiales</taxon>
        <taxon>Phyllobacteriaceae</taxon>
        <taxon>Chelativorans</taxon>
    </lineage>
</organism>
<dbReference type="InterPro" id="IPR036768">
    <property type="entry name" value="PolIII_chi_sf"/>
</dbReference>
<dbReference type="EMBL" id="JBHLXD010000005">
    <property type="protein sequence ID" value="MFC0207642.1"/>
    <property type="molecule type" value="Genomic_DNA"/>
</dbReference>
<dbReference type="GO" id="GO:0003887">
    <property type="term" value="F:DNA-directed DNA polymerase activity"/>
    <property type="evidence" value="ECO:0007669"/>
    <property type="project" value="UniProtKB-EC"/>
</dbReference>
<dbReference type="RefSeq" id="WP_261520812.1">
    <property type="nucleotide sequence ID" value="NZ_JAODNW010000014.1"/>
</dbReference>
<dbReference type="Proteomes" id="UP001589755">
    <property type="component" value="Unassembled WGS sequence"/>
</dbReference>
<gene>
    <name evidence="1" type="ORF">ACFFJ2_04410</name>
</gene>
<proteinExistence type="predicted"/>
<evidence type="ECO:0000313" key="1">
    <source>
        <dbReference type="EMBL" id="MFC0207642.1"/>
    </source>
</evidence>